<protein>
    <submittedName>
        <fullName evidence="2">FAD-dependent oxidoreductase</fullName>
    </submittedName>
</protein>
<dbReference type="SUPFAM" id="SSF51905">
    <property type="entry name" value="FAD/NAD(P)-binding domain"/>
    <property type="match status" value="1"/>
</dbReference>
<dbReference type="OrthoDB" id="7849608at2"/>
<accession>A0A4Y6UBW4</accession>
<dbReference type="Proteomes" id="UP000318709">
    <property type="component" value="Chromosome"/>
</dbReference>
<dbReference type="PANTHER" id="PTHR42923:SF47">
    <property type="entry name" value="BLR3003 PROTEIN"/>
    <property type="match status" value="1"/>
</dbReference>
<reference evidence="2 3" key="1">
    <citation type="submission" date="2019-03" db="EMBL/GenBank/DDBJ databases">
        <title>The complete genome sequence of Swingsia_sp. F3b2 LMG30590(T).</title>
        <authorList>
            <person name="Chua K.-O."/>
            <person name="Chan K.-G."/>
            <person name="See-Too W.-S."/>
        </authorList>
    </citation>
    <scope>NUCLEOTIDE SEQUENCE [LARGE SCALE GENOMIC DNA]</scope>
    <source>
        <strain evidence="2 3">F3b2</strain>
    </source>
</reference>
<dbReference type="NCBIfam" id="TIGR03467">
    <property type="entry name" value="HpnE"/>
    <property type="match status" value="1"/>
</dbReference>
<evidence type="ECO:0000313" key="2">
    <source>
        <dbReference type="EMBL" id="QDH13957.1"/>
    </source>
</evidence>
<dbReference type="InterPro" id="IPR036188">
    <property type="entry name" value="FAD/NAD-bd_sf"/>
</dbReference>
<dbReference type="InterPro" id="IPR017830">
    <property type="entry name" value="SQase_HpnE"/>
</dbReference>
<proteinExistence type="predicted"/>
<dbReference type="EMBL" id="CP038231">
    <property type="protein sequence ID" value="QDH13957.1"/>
    <property type="molecule type" value="Genomic_DNA"/>
</dbReference>
<dbReference type="InterPro" id="IPR002937">
    <property type="entry name" value="Amino_oxidase"/>
</dbReference>
<dbReference type="Gene3D" id="3.90.660.20">
    <property type="entry name" value="Protoporphyrinogen oxidase, mitochondrial, domain 2"/>
    <property type="match status" value="1"/>
</dbReference>
<evidence type="ECO:0000259" key="1">
    <source>
        <dbReference type="Pfam" id="PF01593"/>
    </source>
</evidence>
<feature type="domain" description="Amine oxidase" evidence="1">
    <location>
        <begin position="11"/>
        <end position="419"/>
    </location>
</feature>
<dbReference type="GO" id="GO:0016491">
    <property type="term" value="F:oxidoreductase activity"/>
    <property type="evidence" value="ECO:0007669"/>
    <property type="project" value="InterPro"/>
</dbReference>
<dbReference type="PANTHER" id="PTHR42923">
    <property type="entry name" value="PROTOPORPHYRINOGEN OXIDASE"/>
    <property type="match status" value="1"/>
</dbReference>
<dbReference type="InterPro" id="IPR050464">
    <property type="entry name" value="Zeta_carotene_desat/Oxidored"/>
</dbReference>
<organism evidence="2 3">
    <name type="scientific">Formicincola oecophyllae</name>
    <dbReference type="NCBI Taxonomy" id="2558361"/>
    <lineage>
        <taxon>Bacteria</taxon>
        <taxon>Pseudomonadati</taxon>
        <taxon>Pseudomonadota</taxon>
        <taxon>Alphaproteobacteria</taxon>
        <taxon>Acetobacterales</taxon>
        <taxon>Acetobacteraceae</taxon>
        <taxon>Formicincola</taxon>
    </lineage>
</organism>
<dbReference type="Pfam" id="PF01593">
    <property type="entry name" value="Amino_oxidase"/>
    <property type="match status" value="1"/>
</dbReference>
<dbReference type="Gene3D" id="3.50.50.60">
    <property type="entry name" value="FAD/NAD(P)-binding domain"/>
    <property type="match status" value="1"/>
</dbReference>
<evidence type="ECO:0000313" key="3">
    <source>
        <dbReference type="Proteomes" id="UP000318709"/>
    </source>
</evidence>
<dbReference type="RefSeq" id="WP_141443665.1">
    <property type="nucleotide sequence ID" value="NZ_CP038231.1"/>
</dbReference>
<name>A0A4Y6UBW4_9PROT</name>
<dbReference type="AlphaFoldDB" id="A0A4Y6UBW4"/>
<sequence length="427" mass="45609">MNHVHIIGGGLAGLAAAVELAPQARVTLYEAAPHCGGRVRSFHTRSLDTVIDNGNHLILSANHLTFRYLDTLDSRHTLKGPGQPLFPWYDLADGTAWTLNLSKGRVPWWLLNPRRRVPGMKMAEIASLGRILRAGPEKTVAECLLPGEFSRRLLVPLALSALNTDVESASAELFAAIIKRTLMKGGQSCCPWTAAHGLSDTFINPAVAFIERFGGAVRTRCRVAGLERAHGRVTKLETVSGPVEIGPDDSVIVALPATQTLHLLPEIPAPDGFEAILNAHYAVPGGVRTRGVVKKAGFIGMVGGIADWVFIHDRILSVTVSGANRFMEDDSETLLAHIWSDIRQALKPAVEQPLPLTMPEGRLVREKKATFAATPLQAGQRAGAAGPCLNLALAGAWTDTGLPSTIEGAIQSGLAAVAALGYRSAWD</sequence>
<gene>
    <name evidence="2" type="ORF">E3E12_06925</name>
</gene>
<keyword evidence="3" id="KW-1185">Reference proteome</keyword>
<dbReference type="Gene3D" id="1.10.3110.10">
    <property type="entry name" value="protoporphyrinogen ix oxidase, domain 3"/>
    <property type="match status" value="1"/>
</dbReference>
<dbReference type="KEGG" id="swf:E3E12_06925"/>